<evidence type="ECO:0000256" key="1">
    <source>
        <dbReference type="ARBA" id="ARBA00004196"/>
    </source>
</evidence>
<dbReference type="HOGENOM" id="CLU_260981_0_0_14"/>
<dbReference type="OrthoDB" id="9813478at2"/>
<dbReference type="PANTHER" id="PTHR41775">
    <property type="entry name" value="SECRETED PROTEIN-RELATED"/>
    <property type="match status" value="1"/>
</dbReference>
<evidence type="ECO:0000313" key="3">
    <source>
        <dbReference type="Proteomes" id="UP000032434"/>
    </source>
</evidence>
<dbReference type="Pfam" id="PF09479">
    <property type="entry name" value="Flg_new"/>
    <property type="match status" value="2"/>
</dbReference>
<dbReference type="STRING" id="35623.Aocu_00800"/>
<evidence type="ECO:0000313" key="2">
    <source>
        <dbReference type="EMBL" id="CDR30153.1"/>
    </source>
</evidence>
<organism evidence="2 3">
    <name type="scientific">Acholeplasma oculi</name>
    <dbReference type="NCBI Taxonomy" id="35623"/>
    <lineage>
        <taxon>Bacteria</taxon>
        <taxon>Bacillati</taxon>
        <taxon>Mycoplasmatota</taxon>
        <taxon>Mollicutes</taxon>
        <taxon>Acholeplasmatales</taxon>
        <taxon>Acholeplasmataceae</taxon>
        <taxon>Acholeplasma</taxon>
    </lineage>
</organism>
<sequence length="1187" mass="130604">MKKLGAIFNILILTLLLVACVGTIDSYTITFETNGGTPIEAIEADANFNLASLEALTTTKEGYEFDGWFTDISLDPESIVDEAITGSITLYAKWNIINYTITYHLDGGSNHLDNPSSYTILDEVVLKTPTKEGYTFNGWLIDNDSNKAITQINVGSKGNLSLHATWEATTETSYVITWKQADGTTIKTTQVLEGALPVFDGATPTKASDDAFDYAFAGWTPAVVAATKDQTYTATFTATAKGKADYNPAALNAIFGFDIYALMPGFKTNDSLLTDVSEDGYFMVYVDIFDWSVEDSDAYMLLLDEALTYDDAEMSWIIGDYFLYVFEDDETYPGEVVYGIGIYGSTEDPVDPTDPTDPKDPFNPAELNTIFGFDIYALMPNFTTNDSLISNLSEGGLFEVYIDIFDWTEADANAYMDLLDAALSYDDVEQSWVIGNYYLYVFEDAETYPGEVVYGIGIYNLENGPVDPEEPVNGIYYSFNVQNTTTSLPSSYKDTIDTALLFTNSASKAIITVSHAANVATGPSGLSAGIVFAANVSGNANPTVYLEVDTLGNIITNFSFQIEARDSYTNTLKGAKVQVYQSGTWVDLAGGDFYTQLSTDVVTIQIQNLNASRFRLLFTGTGATSNSGQFKISEVTLYQTASVPTYELWEDMVAVLETNLNDLDLNTYFPSFTGLSQMVLSKVSNKEYKITGVLESSDANLLSNYYQALEAAGYAIDAELSTLRGQTVYTYAVSESLAYGVYAVMDGNSVTIRVFQFDPSVEPGALETLDFQQSVNEYEKQKFGISGLPSVGTFDVLVVPVEISGSPFDLGYEQKLDAVFNGTAQSTGWQSVSSYYTLSSFGRLNLSFDIAPKFVTSNTRSYYENLGQGGDQHAIVEALNGLDSQIDYSKYDSNNDGYIDSVVFIYSVDYDYDQDPWWAWVYSAKYGEADSIGQLDGKNFEYYFWASYSFLEDPIQGNSGLIYNAETYIHELGHLMGMVDFYPYEGNNDYGPMGGFDMMDYNVGDHGPFTKLVFGWLKPLLATAGTYDVTLDSYALDTDGEQSVLLIPYSGSNLEDGNAFDEYLLIMFYTPKGLYQGHLGTSTVPTLPGVVIYHVDGRTRSNATFWGDYFINDNEGSSNFINQILEADKNQSIPGSVTFRVSDMLTSGTIDLSTYQWNQGGNINVSISIQSTFDANSQNVTLSVTVQ</sequence>
<comment type="subcellular location">
    <subcellularLocation>
        <location evidence="1">Cell envelope</location>
    </subcellularLocation>
</comment>
<reference evidence="3" key="1">
    <citation type="submission" date="2014-05" db="EMBL/GenBank/DDBJ databases">
        <authorList>
            <person name="Kube M."/>
        </authorList>
    </citation>
    <scope>NUCLEOTIDE SEQUENCE [LARGE SCALE GENOMIC DNA]</scope>
</reference>
<accession>A0A061A8D8</accession>
<protein>
    <submittedName>
        <fullName evidence="2">Uncharacterized protein</fullName>
    </submittedName>
</protein>
<name>A0A061A8D8_9MOLU</name>
<dbReference type="PANTHER" id="PTHR41775:SF1">
    <property type="entry name" value="PEPTIDASE M6-LIKE DOMAIN-CONTAINING PROTEIN"/>
    <property type="match status" value="1"/>
</dbReference>
<dbReference type="AlphaFoldDB" id="A0A061A8D8"/>
<dbReference type="PROSITE" id="PS51257">
    <property type="entry name" value="PROKAR_LIPOPROTEIN"/>
    <property type="match status" value="1"/>
</dbReference>
<dbReference type="GO" id="GO:0030313">
    <property type="term" value="C:cell envelope"/>
    <property type="evidence" value="ECO:0007669"/>
    <property type="project" value="UniProtKB-SubCell"/>
</dbReference>
<dbReference type="NCBIfam" id="TIGR02543">
    <property type="entry name" value="List_Bact_rpt"/>
    <property type="match status" value="2"/>
</dbReference>
<dbReference type="Proteomes" id="UP000032434">
    <property type="component" value="Chromosome 1"/>
</dbReference>
<keyword evidence="3" id="KW-1185">Reference proteome</keyword>
<dbReference type="PATRIC" id="fig|35623.3.peg.79"/>
<gene>
    <name evidence="2" type="ORF">Aocu_00800</name>
</gene>
<dbReference type="InterPro" id="IPR042229">
    <property type="entry name" value="Listeria/Bacterioides_rpt_sf"/>
</dbReference>
<dbReference type="KEGG" id="aoc:Aocu_00800"/>
<dbReference type="Gene3D" id="2.60.40.4270">
    <property type="entry name" value="Listeria-Bacteroides repeat domain"/>
    <property type="match status" value="2"/>
</dbReference>
<dbReference type="EMBL" id="LK028559">
    <property type="protein sequence ID" value="CDR30153.1"/>
    <property type="molecule type" value="Genomic_DNA"/>
</dbReference>
<dbReference type="InterPro" id="IPR013378">
    <property type="entry name" value="InlB-like_B-rpt"/>
</dbReference>
<proteinExistence type="predicted"/>
<dbReference type="RefSeq" id="WP_045748748.1">
    <property type="nucleotide sequence ID" value="NZ_FUZK01000002.1"/>
</dbReference>
<dbReference type="InParanoid" id="A0A061A8D8"/>